<keyword evidence="5 6" id="KW-0472">Membrane</keyword>
<gene>
    <name evidence="8" type="ORF">E0F67_09145</name>
</gene>
<organism evidence="8 9">
    <name type="scientific">Streptococcus pyogenes</name>
    <dbReference type="NCBI Taxonomy" id="1314"/>
    <lineage>
        <taxon>Bacteria</taxon>
        <taxon>Bacillati</taxon>
        <taxon>Bacillota</taxon>
        <taxon>Bacilli</taxon>
        <taxon>Lactobacillales</taxon>
        <taxon>Streptococcaceae</taxon>
        <taxon>Streptococcus</taxon>
    </lineage>
</organism>
<evidence type="ECO:0000256" key="5">
    <source>
        <dbReference type="ARBA" id="ARBA00023136"/>
    </source>
</evidence>
<protein>
    <submittedName>
        <fullName evidence="8">Amino acid permease</fullName>
    </submittedName>
</protein>
<dbReference type="Gene3D" id="1.20.1740.10">
    <property type="entry name" value="Amino acid/polyamine transporter I"/>
    <property type="match status" value="1"/>
</dbReference>
<dbReference type="PANTHER" id="PTHR43243">
    <property type="entry name" value="INNER MEMBRANE TRANSPORTER YGJI-RELATED"/>
    <property type="match status" value="1"/>
</dbReference>
<feature type="non-terminal residue" evidence="8">
    <location>
        <position position="1"/>
    </location>
</feature>
<comment type="subcellular location">
    <subcellularLocation>
        <location evidence="1">Membrane</location>
        <topology evidence="1">Multi-pass membrane protein</topology>
    </subcellularLocation>
</comment>
<dbReference type="Proteomes" id="UP000325300">
    <property type="component" value="Unassembled WGS sequence"/>
</dbReference>
<evidence type="ECO:0000256" key="2">
    <source>
        <dbReference type="ARBA" id="ARBA00022448"/>
    </source>
</evidence>
<dbReference type="GO" id="GO:0015171">
    <property type="term" value="F:amino acid transmembrane transporter activity"/>
    <property type="evidence" value="ECO:0007669"/>
    <property type="project" value="TreeGrafter"/>
</dbReference>
<dbReference type="GO" id="GO:0016020">
    <property type="term" value="C:membrane"/>
    <property type="evidence" value="ECO:0007669"/>
    <property type="project" value="UniProtKB-SubCell"/>
</dbReference>
<dbReference type="AlphaFoldDB" id="A0A5S4THV1"/>
<feature type="transmembrane region" description="Helical" evidence="6">
    <location>
        <begin position="37"/>
        <end position="60"/>
    </location>
</feature>
<dbReference type="InterPro" id="IPR004841">
    <property type="entry name" value="AA-permease/SLC12A_dom"/>
</dbReference>
<accession>A0A5S4THV1</accession>
<evidence type="ECO:0000256" key="4">
    <source>
        <dbReference type="ARBA" id="ARBA00022989"/>
    </source>
</evidence>
<evidence type="ECO:0000313" key="8">
    <source>
        <dbReference type="EMBL" id="TYK94097.1"/>
    </source>
</evidence>
<feature type="domain" description="Amino acid permease/ SLC12A" evidence="7">
    <location>
        <begin position="2"/>
        <end position="218"/>
    </location>
</feature>
<evidence type="ECO:0000256" key="1">
    <source>
        <dbReference type="ARBA" id="ARBA00004141"/>
    </source>
</evidence>
<feature type="transmembrane region" description="Helical" evidence="6">
    <location>
        <begin position="159"/>
        <end position="178"/>
    </location>
</feature>
<evidence type="ECO:0000259" key="7">
    <source>
        <dbReference type="Pfam" id="PF00324"/>
    </source>
</evidence>
<dbReference type="RefSeq" id="WP_148845209.1">
    <property type="nucleotide sequence ID" value="NZ_SJLI01000045.1"/>
</dbReference>
<proteinExistence type="predicted"/>
<name>A0A5S4THV1_STRPY</name>
<keyword evidence="4 6" id="KW-1133">Transmembrane helix</keyword>
<dbReference type="EMBL" id="SJLI01000045">
    <property type="protein sequence ID" value="TYK94097.1"/>
    <property type="molecule type" value="Genomic_DNA"/>
</dbReference>
<comment type="caution">
    <text evidence="8">The sequence shown here is derived from an EMBL/GenBank/DDBJ whole genome shotgun (WGS) entry which is preliminary data.</text>
</comment>
<dbReference type="Pfam" id="PF00324">
    <property type="entry name" value="AA_permease"/>
    <property type="match status" value="1"/>
</dbReference>
<sequence length="244" mass="26832">SGIFAGASVMFFAFLGFESISMTGYEVKEPQKTIPKGIVLSLTIVTILYIIVTMILTGIVHYTRLNVPDAVAFALRSIGLYWAADYVSIVAILTLITVCISMTYALARTVYSISRDGLLPKSLYSSTEKSKVPKNATILVGVLALMRAGLFPLASLAEFVNICTLAYLVLMSIAIIRLRNIEGKPKDGEFKTPLMPFLPLLAIVICVSFMSQYMAFTRIAFTLMTVVGTLVYIFYGYKHSKENS</sequence>
<feature type="transmembrane region" description="Helical" evidence="6">
    <location>
        <begin position="216"/>
        <end position="235"/>
    </location>
</feature>
<feature type="transmembrane region" description="Helical" evidence="6">
    <location>
        <begin position="6"/>
        <end position="25"/>
    </location>
</feature>
<evidence type="ECO:0000256" key="6">
    <source>
        <dbReference type="SAM" id="Phobius"/>
    </source>
</evidence>
<dbReference type="PANTHER" id="PTHR43243:SF4">
    <property type="entry name" value="CATIONIC AMINO ACID TRANSPORTER 4"/>
    <property type="match status" value="1"/>
</dbReference>
<keyword evidence="3 6" id="KW-0812">Transmembrane</keyword>
<feature type="transmembrane region" description="Helical" evidence="6">
    <location>
        <begin position="190"/>
        <end position="210"/>
    </location>
</feature>
<feature type="transmembrane region" description="Helical" evidence="6">
    <location>
        <begin position="80"/>
        <end position="107"/>
    </location>
</feature>
<keyword evidence="2" id="KW-0813">Transport</keyword>
<evidence type="ECO:0000256" key="3">
    <source>
        <dbReference type="ARBA" id="ARBA00022692"/>
    </source>
</evidence>
<reference evidence="8 9" key="1">
    <citation type="submission" date="2019-02" db="EMBL/GenBank/DDBJ databases">
        <title>Novel genomic isolates of S. pyogenes and S. dysgalactiae subsp. equisimilis associated to necrotising fasciitis (NSTI).</title>
        <authorList>
            <person name="Barrantes I."/>
        </authorList>
    </citation>
    <scope>NUCLEOTIDE SEQUENCE [LARGE SCALE GENOMIC DNA]</scope>
    <source>
        <strain evidence="8 9">SPY5003</strain>
    </source>
</reference>
<evidence type="ECO:0000313" key="9">
    <source>
        <dbReference type="Proteomes" id="UP000325300"/>
    </source>
</evidence>